<dbReference type="RefSeq" id="WP_306684384.1">
    <property type="nucleotide sequence ID" value="NZ_JAVDKR010000012.1"/>
</dbReference>
<feature type="transmembrane region" description="Helical" evidence="1">
    <location>
        <begin position="160"/>
        <end position="179"/>
    </location>
</feature>
<accession>A0AAW8H8Z3</accession>
<keyword evidence="1" id="KW-0812">Transmembrane</keyword>
<evidence type="ECO:0000313" key="3">
    <source>
        <dbReference type="Proteomes" id="UP001225042"/>
    </source>
</evidence>
<feature type="transmembrane region" description="Helical" evidence="1">
    <location>
        <begin position="242"/>
        <end position="258"/>
    </location>
</feature>
<protein>
    <submittedName>
        <fullName evidence="2">Uncharacterized protein</fullName>
    </submittedName>
</protein>
<comment type="caution">
    <text evidence="2">The sequence shown here is derived from an EMBL/GenBank/DDBJ whole genome shotgun (WGS) entry which is preliminary data.</text>
</comment>
<evidence type="ECO:0000256" key="1">
    <source>
        <dbReference type="SAM" id="Phobius"/>
    </source>
</evidence>
<feature type="transmembrane region" description="Helical" evidence="1">
    <location>
        <begin position="321"/>
        <end position="341"/>
    </location>
</feature>
<feature type="transmembrane region" description="Helical" evidence="1">
    <location>
        <begin position="353"/>
        <end position="373"/>
    </location>
</feature>
<feature type="transmembrane region" description="Helical" evidence="1">
    <location>
        <begin position="12"/>
        <end position="31"/>
    </location>
</feature>
<dbReference type="EMBL" id="JAVDKS010000003">
    <property type="protein sequence ID" value="MDQ2256410.1"/>
    <property type="molecule type" value="Genomic_DNA"/>
</dbReference>
<organism evidence="2 3">
    <name type="scientific">Enterobacter soli</name>
    <dbReference type="NCBI Taxonomy" id="885040"/>
    <lineage>
        <taxon>Bacteria</taxon>
        <taxon>Pseudomonadati</taxon>
        <taxon>Pseudomonadota</taxon>
        <taxon>Gammaproteobacteria</taxon>
        <taxon>Enterobacterales</taxon>
        <taxon>Enterobacteriaceae</taxon>
        <taxon>Enterobacter</taxon>
    </lineage>
</organism>
<sequence>MIKAKGYRDSKVEWLFYLFVLLSIFVFFGFIHPTTIFTGDEWFNLSLGREAWPEWHGFNPIKVVPEVSFPLLINVASFTLTPLGLTFLQSATFFTAALIAVLVAVYLRQFYLFTIEKMHCSQYSALVIATFHYLCLFGLFRTLNDSKSTYMLWEQNITCYYHYLFPALINGSVTLYFLRKGRELKGYLSTNPVLSGFIVLSVYLSIYSNIFSNVILAVTCGSVLLVDLVASRYKIIETIKSYPLHILVLAMWFMSAIFEANGGRAGRMGKSSLDISGAVDNALSLLSQMNVAFITLLVVGFAACIFGCIVSGKLQIHERKLVLIGLMSSIIIITALILISAKSSAEYIGKPVVMWGVLMYMIVLSSFGFSLLLRSSYASYLSPVIMLILVNASTSQNYSLKEPQWGNITYSAANAVSQNIIDQISISLESNKRTMVLYVPKNESSDNWPIPVTRGREISWTLKSNGVIDKGIEIKIQPDINKNKEFDIPVR</sequence>
<keyword evidence="1" id="KW-0472">Membrane</keyword>
<name>A0AAW8H8Z3_9ENTR</name>
<feature type="transmembrane region" description="Helical" evidence="1">
    <location>
        <begin position="210"/>
        <end position="230"/>
    </location>
</feature>
<dbReference type="AlphaFoldDB" id="A0AAW8H8Z3"/>
<proteinExistence type="predicted"/>
<evidence type="ECO:0000313" key="2">
    <source>
        <dbReference type="EMBL" id="MDQ2256410.1"/>
    </source>
</evidence>
<keyword evidence="3" id="KW-1185">Reference proteome</keyword>
<gene>
    <name evidence="2" type="ORF">RBJ67_09655</name>
</gene>
<keyword evidence="1" id="KW-1133">Transmembrane helix</keyword>
<reference evidence="2 3" key="1">
    <citation type="submission" date="2023-08" db="EMBL/GenBank/DDBJ databases">
        <authorList>
            <person name="Dale J."/>
        </authorList>
    </citation>
    <scope>NUCLEOTIDE SEQUENCE [LARGE SCALE GENOMIC DNA]</scope>
    <source>
        <strain evidence="2 3">2023EL-00788</strain>
    </source>
</reference>
<feature type="transmembrane region" description="Helical" evidence="1">
    <location>
        <begin position="120"/>
        <end position="140"/>
    </location>
</feature>
<feature type="transmembrane region" description="Helical" evidence="1">
    <location>
        <begin position="87"/>
        <end position="108"/>
    </location>
</feature>
<dbReference type="Proteomes" id="UP001225042">
    <property type="component" value="Unassembled WGS sequence"/>
</dbReference>
<feature type="transmembrane region" description="Helical" evidence="1">
    <location>
        <begin position="291"/>
        <end position="309"/>
    </location>
</feature>
<feature type="transmembrane region" description="Helical" evidence="1">
    <location>
        <begin position="186"/>
        <end position="204"/>
    </location>
</feature>